<reference evidence="1 2" key="1">
    <citation type="submission" date="2016-10" db="EMBL/GenBank/DDBJ databases">
        <authorList>
            <person name="de Groot N.N."/>
        </authorList>
    </citation>
    <scope>NUCLEOTIDE SEQUENCE [LARGE SCALE GENOMIC DNA]</scope>
    <source>
        <strain evidence="1 2">CGMCC 1.9157</strain>
    </source>
</reference>
<dbReference type="EMBL" id="FOVR01000014">
    <property type="protein sequence ID" value="SFO85645.1"/>
    <property type="molecule type" value="Genomic_DNA"/>
</dbReference>
<keyword evidence="2" id="KW-1185">Reference proteome</keyword>
<sequence>MSLIALDHGDFSATLSPRGGALWSFEMRHQGRTFPLLQTRGDGASDGADLSGCFPLVPFGNRVRGNGFSLAGKHHVFLANTDDDPFYLHGDGWLGEWQIVEHAQSRCRLSFEKQQDAEGTSSPYVYRATEDITLDDEGLILTLTVTNLGDETLPFGLGWHPFFPLTSRTRLTAGASHYWTEESDRLPGSREALPRALDFNEAQSLPDHWVNNGFEGWDGLAEIAWPDDNLMLEIRASDLFTRYQIFVSDISFDPTYQKDFFCFEPMSHAVDAHNQEGLAGLRLLESGEILSGSMRLQPRMG</sequence>
<dbReference type="Proteomes" id="UP000199236">
    <property type="component" value="Unassembled WGS sequence"/>
</dbReference>
<proteinExistence type="predicted"/>
<dbReference type="InterPro" id="IPR014718">
    <property type="entry name" value="GH-type_carb-bd"/>
</dbReference>
<dbReference type="Gene3D" id="2.70.98.10">
    <property type="match status" value="1"/>
</dbReference>
<dbReference type="InterPro" id="IPR008183">
    <property type="entry name" value="Aldose_1/G6P_1-epimerase"/>
</dbReference>
<protein>
    <submittedName>
        <fullName evidence="1">Aldose 1-epimerase</fullName>
    </submittedName>
</protein>
<dbReference type="RefSeq" id="WP_090075052.1">
    <property type="nucleotide sequence ID" value="NZ_FOVR01000014.1"/>
</dbReference>
<dbReference type="AlphaFoldDB" id="A0A1I5KKV8"/>
<dbReference type="GO" id="GO:0030246">
    <property type="term" value="F:carbohydrate binding"/>
    <property type="evidence" value="ECO:0007669"/>
    <property type="project" value="InterPro"/>
</dbReference>
<organism evidence="1 2">
    <name type="scientific">Cohaesibacter marisflavi</name>
    <dbReference type="NCBI Taxonomy" id="655353"/>
    <lineage>
        <taxon>Bacteria</taxon>
        <taxon>Pseudomonadati</taxon>
        <taxon>Pseudomonadota</taxon>
        <taxon>Alphaproteobacteria</taxon>
        <taxon>Hyphomicrobiales</taxon>
        <taxon>Cohaesibacteraceae</taxon>
    </lineage>
</organism>
<dbReference type="Pfam" id="PF01263">
    <property type="entry name" value="Aldose_epim"/>
    <property type="match status" value="1"/>
</dbReference>
<dbReference type="CDD" id="cd09021">
    <property type="entry name" value="Aldose_epim_Ec_YphB"/>
    <property type="match status" value="1"/>
</dbReference>
<dbReference type="STRING" id="655353.SAMN04488056_11461"/>
<accession>A0A1I5KKV8</accession>
<dbReference type="GO" id="GO:0005975">
    <property type="term" value="P:carbohydrate metabolic process"/>
    <property type="evidence" value="ECO:0007669"/>
    <property type="project" value="InterPro"/>
</dbReference>
<name>A0A1I5KKV8_9HYPH</name>
<dbReference type="OrthoDB" id="9796517at2"/>
<evidence type="ECO:0000313" key="2">
    <source>
        <dbReference type="Proteomes" id="UP000199236"/>
    </source>
</evidence>
<gene>
    <name evidence="1" type="ORF">SAMN04488056_11461</name>
</gene>
<evidence type="ECO:0000313" key="1">
    <source>
        <dbReference type="EMBL" id="SFO85645.1"/>
    </source>
</evidence>
<dbReference type="SUPFAM" id="SSF74650">
    <property type="entry name" value="Galactose mutarotase-like"/>
    <property type="match status" value="1"/>
</dbReference>
<dbReference type="GO" id="GO:0016853">
    <property type="term" value="F:isomerase activity"/>
    <property type="evidence" value="ECO:0007669"/>
    <property type="project" value="InterPro"/>
</dbReference>
<dbReference type="InterPro" id="IPR011013">
    <property type="entry name" value="Gal_mutarotase_sf_dom"/>
</dbReference>